<keyword evidence="3" id="KW-1185">Reference proteome</keyword>
<organism evidence="2 3">
    <name type="scientific">Clonostachys chloroleuca</name>
    <dbReference type="NCBI Taxonomy" id="1926264"/>
    <lineage>
        <taxon>Eukaryota</taxon>
        <taxon>Fungi</taxon>
        <taxon>Dikarya</taxon>
        <taxon>Ascomycota</taxon>
        <taxon>Pezizomycotina</taxon>
        <taxon>Sordariomycetes</taxon>
        <taxon>Hypocreomycetidae</taxon>
        <taxon>Hypocreales</taxon>
        <taxon>Bionectriaceae</taxon>
        <taxon>Clonostachys</taxon>
    </lineage>
</organism>
<evidence type="ECO:0000313" key="3">
    <source>
        <dbReference type="Proteomes" id="UP001160390"/>
    </source>
</evidence>
<dbReference type="Proteomes" id="UP001160390">
    <property type="component" value="Unassembled WGS sequence"/>
</dbReference>
<name>A0AA35LV40_9HYPO</name>
<comment type="caution">
    <text evidence="2">The sequence shown here is derived from an EMBL/GenBank/DDBJ whole genome shotgun (WGS) entry which is preliminary data.</text>
</comment>
<accession>A0AA35LV40</accession>
<sequence>MSSTYTPSISYGSSSGGSPSNNYTGRTPYGTVNVINNSSSTVVNYGYTASNANDPRPSSYSGGYGKSS</sequence>
<proteinExistence type="predicted"/>
<feature type="region of interest" description="Disordered" evidence="1">
    <location>
        <begin position="46"/>
        <end position="68"/>
    </location>
</feature>
<dbReference type="EMBL" id="CABFNP030000705">
    <property type="protein sequence ID" value="CAI6080719.1"/>
    <property type="molecule type" value="Genomic_DNA"/>
</dbReference>
<dbReference type="AlphaFoldDB" id="A0AA35LV40"/>
<evidence type="ECO:0000313" key="2">
    <source>
        <dbReference type="EMBL" id="CAI6080719.1"/>
    </source>
</evidence>
<feature type="region of interest" description="Disordered" evidence="1">
    <location>
        <begin position="1"/>
        <end position="30"/>
    </location>
</feature>
<protein>
    <submittedName>
        <fullName evidence="2">Uncharacterized protein</fullName>
    </submittedName>
</protein>
<gene>
    <name evidence="2" type="ORF">CCHLO57077_00003792</name>
</gene>
<evidence type="ECO:0000256" key="1">
    <source>
        <dbReference type="SAM" id="MobiDB-lite"/>
    </source>
</evidence>
<reference evidence="2" key="1">
    <citation type="submission" date="2023-01" db="EMBL/GenBank/DDBJ databases">
        <authorList>
            <person name="Piombo E."/>
        </authorList>
    </citation>
    <scope>NUCLEOTIDE SEQUENCE</scope>
</reference>